<dbReference type="Pfam" id="PF00176">
    <property type="entry name" value="SNF2-rel_dom"/>
    <property type="match status" value="1"/>
</dbReference>
<dbReference type="CDD" id="cd18785">
    <property type="entry name" value="SF2_C"/>
    <property type="match status" value="1"/>
</dbReference>
<dbReference type="AlphaFoldDB" id="A0A6C0GZW6"/>
<dbReference type="InterPro" id="IPR001650">
    <property type="entry name" value="Helicase_C-like"/>
</dbReference>
<dbReference type="InterPro" id="IPR027417">
    <property type="entry name" value="P-loop_NTPase"/>
</dbReference>
<feature type="domain" description="Helicase ATP-binding" evidence="1">
    <location>
        <begin position="78"/>
        <end position="286"/>
    </location>
</feature>
<dbReference type="SMART" id="SM00487">
    <property type="entry name" value="DEXDc"/>
    <property type="match status" value="1"/>
</dbReference>
<proteinExistence type="predicted"/>
<dbReference type="Gene3D" id="3.40.50.300">
    <property type="entry name" value="P-loop containing nucleotide triphosphate hydrolases"/>
    <property type="match status" value="2"/>
</dbReference>
<accession>A0A6C0GZW6</accession>
<sequence length="1118" mass="131032">MSENEEELLSLMKKEYRYPVPSDENLQSKIYNKREFYINKVQPRKKMETYEDLKKYRDDTCGGKFNLKSQQVFVSNYLNPTTPYTGMLIFHGTGTGKTCGAIAIAENFKDQVRRYGTKIHILVSGPMIKEQWKNELITCTKDTYINSSILQSGFVNQELKLQIQREAIMNALQFYRILSYRNFYRRVLGEKIIEKEVTSEGKVLKSYRKGIEGEIERDISIDKLENLDNTILIIDEAHNLVGNDYGKALKKIIENSKNLKIVLLTATPMKNFGDEIVELINYLRPINNQMDRDKIFSSNRNFLMEFKEGGQEYLKKMLNGYISYFRGNDSLVFAKGIEMGDKLKELLFSKVTRCYMSDFQKVVYLKTLEEYSKDALDKESTASANFVFPVLDDDKINIIGAYSKDGINVVLNQLKTNRDLYLKKLNEKFFDNKIANLNEILRESSNGNNVTGLLLHESMLKIFSTKFYEALININNMVEGKEGSKTCFVYSNLVKVGIDLFEEILKANGYLEFRDDGLYAITDSVREYKTGMLYGEFKKKFPNEKFNPAAYLAFTGENEGEENIQPDEKKRLLNIFNSLKNKEGKYIKLILGSRVMNEGITLENVRAVHILDVYYNFARVQQVIGRAIRLCKHYKVMTEEDPYPEVKIYKYVVSLGKGNENYKLSSEEDLYRKAELKYILVKKVERCIKETAIDCPINYHANVFPEEVEDSRGCRNPSHKGDAKLCTILCDFEECDFKCYDTQLYLKYYDKDRNIFKKISKSELDYTTFTTETAKKEINNAKEKIKELFKFKIVYTLDQILERVKRKFIGEEKELFDNFFVYKAIDSLIPITENDFNNFNDPIIDKFNNQGYLIYRKGYYIFQPFTENDNLPMNYRNIFNKQLINNPSIYNYIKKHPKYKEYKDQIQSVLISSEESNINLEYDFNSSDVKEYYENKEENEIVGILDMKVDKNRNKVELFKIRNKREKSDKKRGIGITSLKGAVCDNAFDKDELLKIAKKINAMNFDPSGTRIDICEKIRERLLFLEKYNTENKIFLIIPKNHSEFEFPYNLKDRVAFIKNKLKDYKLNIKKEDNGIFDGVRNKKYPKYILTLDTTINNDLIEEFNFTKDGKKFIKIIE</sequence>
<dbReference type="Pfam" id="PF00271">
    <property type="entry name" value="Helicase_C"/>
    <property type="match status" value="1"/>
</dbReference>
<dbReference type="SMART" id="SM00490">
    <property type="entry name" value="HELICc"/>
    <property type="match status" value="1"/>
</dbReference>
<dbReference type="EMBL" id="MN739831">
    <property type="protein sequence ID" value="QHT73697.1"/>
    <property type="molecule type" value="Genomic_DNA"/>
</dbReference>
<dbReference type="GO" id="GO:0005524">
    <property type="term" value="F:ATP binding"/>
    <property type="evidence" value="ECO:0007669"/>
    <property type="project" value="InterPro"/>
</dbReference>
<dbReference type="SUPFAM" id="SSF52540">
    <property type="entry name" value="P-loop containing nucleoside triphosphate hydrolases"/>
    <property type="match status" value="2"/>
</dbReference>
<dbReference type="PROSITE" id="PS51192">
    <property type="entry name" value="HELICASE_ATP_BIND_1"/>
    <property type="match status" value="1"/>
</dbReference>
<dbReference type="InterPro" id="IPR014001">
    <property type="entry name" value="Helicase_ATP-bd"/>
</dbReference>
<evidence type="ECO:0000313" key="2">
    <source>
        <dbReference type="EMBL" id="QHT73697.1"/>
    </source>
</evidence>
<name>A0A6C0GZW6_9ZZZZ</name>
<dbReference type="InterPro" id="IPR000330">
    <property type="entry name" value="SNF2_N"/>
</dbReference>
<protein>
    <recommendedName>
        <fullName evidence="1">Helicase ATP-binding domain-containing protein</fullName>
    </recommendedName>
</protein>
<organism evidence="2">
    <name type="scientific">viral metagenome</name>
    <dbReference type="NCBI Taxonomy" id="1070528"/>
    <lineage>
        <taxon>unclassified sequences</taxon>
        <taxon>metagenomes</taxon>
        <taxon>organismal metagenomes</taxon>
    </lineage>
</organism>
<reference evidence="2" key="1">
    <citation type="journal article" date="2020" name="Nature">
        <title>Giant virus diversity and host interactions through global metagenomics.</title>
        <authorList>
            <person name="Schulz F."/>
            <person name="Roux S."/>
            <person name="Paez-Espino D."/>
            <person name="Jungbluth S."/>
            <person name="Walsh D.A."/>
            <person name="Denef V.J."/>
            <person name="McMahon K.D."/>
            <person name="Konstantinidis K.T."/>
            <person name="Eloe-Fadrosh E.A."/>
            <person name="Kyrpides N.C."/>
            <person name="Woyke T."/>
        </authorList>
    </citation>
    <scope>NUCLEOTIDE SEQUENCE</scope>
    <source>
        <strain evidence="2">GVMAG-M-3300023179-4</strain>
    </source>
</reference>
<evidence type="ECO:0000259" key="1">
    <source>
        <dbReference type="PROSITE" id="PS51192"/>
    </source>
</evidence>